<feature type="compositionally biased region" description="Acidic residues" evidence="2">
    <location>
        <begin position="119"/>
        <end position="128"/>
    </location>
</feature>
<reference evidence="3" key="3">
    <citation type="submission" date="2011-03" db="EMBL/GenBank/DDBJ databases">
        <title>Annotation of Magnaporthe poae ATCC 64411.</title>
        <authorList>
            <person name="Ma L.-J."/>
            <person name="Dead R."/>
            <person name="Young S.K."/>
            <person name="Zeng Q."/>
            <person name="Gargeya S."/>
            <person name="Fitzgerald M."/>
            <person name="Haas B."/>
            <person name="Abouelleil A."/>
            <person name="Alvarado L."/>
            <person name="Arachchi H.M."/>
            <person name="Berlin A."/>
            <person name="Brown A."/>
            <person name="Chapman S.B."/>
            <person name="Chen Z."/>
            <person name="Dunbar C."/>
            <person name="Freedman E."/>
            <person name="Gearin G."/>
            <person name="Gellesch M."/>
            <person name="Goldberg J."/>
            <person name="Griggs A."/>
            <person name="Gujja S."/>
            <person name="Heiman D."/>
            <person name="Howarth C."/>
            <person name="Larson L."/>
            <person name="Lui A."/>
            <person name="MacDonald P.J.P."/>
            <person name="Mehta T."/>
            <person name="Montmayeur A."/>
            <person name="Murphy C."/>
            <person name="Neiman D."/>
            <person name="Pearson M."/>
            <person name="Priest M."/>
            <person name="Roberts A."/>
            <person name="Saif S."/>
            <person name="Shea T."/>
            <person name="Shenoy N."/>
            <person name="Sisk P."/>
            <person name="Stolte C."/>
            <person name="Sykes S."/>
            <person name="Yandava C."/>
            <person name="Wortman J."/>
            <person name="Nusbaum C."/>
            <person name="Birren B."/>
        </authorList>
    </citation>
    <scope>NUCLEOTIDE SEQUENCE</scope>
    <source>
        <strain evidence="3">ATCC 64411</strain>
    </source>
</reference>
<evidence type="ECO:0000256" key="2">
    <source>
        <dbReference type="SAM" id="MobiDB-lite"/>
    </source>
</evidence>
<proteinExistence type="predicted"/>
<reference evidence="5" key="2">
    <citation type="submission" date="2010-05" db="EMBL/GenBank/DDBJ databases">
        <title>The genome sequence of Magnaporthe poae strain ATCC 64411.</title>
        <authorList>
            <person name="Ma L.-J."/>
            <person name="Dead R."/>
            <person name="Young S."/>
            <person name="Zeng Q."/>
            <person name="Koehrsen M."/>
            <person name="Alvarado L."/>
            <person name="Berlin A."/>
            <person name="Chapman S.B."/>
            <person name="Chen Z."/>
            <person name="Freedman E."/>
            <person name="Gellesch M."/>
            <person name="Goldberg J."/>
            <person name="Griggs A."/>
            <person name="Gujja S."/>
            <person name="Heilman E.R."/>
            <person name="Heiman D."/>
            <person name="Hepburn T."/>
            <person name="Howarth C."/>
            <person name="Jen D."/>
            <person name="Larson L."/>
            <person name="Mehta T."/>
            <person name="Neiman D."/>
            <person name="Pearson M."/>
            <person name="Roberts A."/>
            <person name="Saif S."/>
            <person name="Shea T."/>
            <person name="Shenoy N."/>
            <person name="Sisk P."/>
            <person name="Stolte C."/>
            <person name="Sykes S."/>
            <person name="Walk T."/>
            <person name="White J."/>
            <person name="Yandava C."/>
            <person name="Haas B."/>
            <person name="Nusbaum C."/>
            <person name="Birren B."/>
        </authorList>
    </citation>
    <scope>NUCLEOTIDE SEQUENCE [LARGE SCALE GENOMIC DNA]</scope>
    <source>
        <strain evidence="5">ATCC 64411 / 73-15</strain>
    </source>
</reference>
<reference evidence="3" key="1">
    <citation type="submission" date="2010-05" db="EMBL/GenBank/DDBJ databases">
        <title>The Genome Sequence of Magnaporthe poae strain ATCC 64411.</title>
        <authorList>
            <consortium name="The Broad Institute Genome Sequencing Platform"/>
            <consortium name="Broad Institute Genome Sequencing Center for Infectious Disease"/>
            <person name="Ma L.-J."/>
            <person name="Dead R."/>
            <person name="Young S."/>
            <person name="Zeng Q."/>
            <person name="Koehrsen M."/>
            <person name="Alvarado L."/>
            <person name="Berlin A."/>
            <person name="Chapman S.B."/>
            <person name="Chen Z."/>
            <person name="Freedman E."/>
            <person name="Gellesch M."/>
            <person name="Goldberg J."/>
            <person name="Griggs A."/>
            <person name="Gujja S."/>
            <person name="Heilman E.R."/>
            <person name="Heiman D."/>
            <person name="Hepburn T."/>
            <person name="Howarth C."/>
            <person name="Jen D."/>
            <person name="Larson L."/>
            <person name="Mehta T."/>
            <person name="Neiman D."/>
            <person name="Pearson M."/>
            <person name="Roberts A."/>
            <person name="Saif S."/>
            <person name="Shea T."/>
            <person name="Shenoy N."/>
            <person name="Sisk P."/>
            <person name="Stolte C."/>
            <person name="Sykes S."/>
            <person name="Walk T."/>
            <person name="White J."/>
            <person name="Yandava C."/>
            <person name="Haas B."/>
            <person name="Nusbaum C."/>
            <person name="Birren B."/>
        </authorList>
    </citation>
    <scope>NUCLEOTIDE SEQUENCE</scope>
    <source>
        <strain evidence="3">ATCC 64411</strain>
    </source>
</reference>
<evidence type="ECO:0000313" key="3">
    <source>
        <dbReference type="EMBL" id="KLU85548.1"/>
    </source>
</evidence>
<dbReference type="EnsemblFungi" id="MAPG_04571T0">
    <property type="protein sequence ID" value="MAPG_04571T0"/>
    <property type="gene ID" value="MAPG_04571"/>
</dbReference>
<reference evidence="4" key="4">
    <citation type="journal article" date="2015" name="G3 (Bethesda)">
        <title>Genome sequences of three phytopathogenic species of the Magnaporthaceae family of fungi.</title>
        <authorList>
            <person name="Okagaki L.H."/>
            <person name="Nunes C.C."/>
            <person name="Sailsbery J."/>
            <person name="Clay B."/>
            <person name="Brown D."/>
            <person name="John T."/>
            <person name="Oh Y."/>
            <person name="Young N."/>
            <person name="Fitzgerald M."/>
            <person name="Haas B.J."/>
            <person name="Zeng Q."/>
            <person name="Young S."/>
            <person name="Adiconis X."/>
            <person name="Fan L."/>
            <person name="Levin J.Z."/>
            <person name="Mitchell T.K."/>
            <person name="Okubara P.A."/>
            <person name="Farman M.L."/>
            <person name="Kohn L.M."/>
            <person name="Birren B."/>
            <person name="Ma L.-J."/>
            <person name="Dean R.A."/>
        </authorList>
    </citation>
    <scope>NUCLEOTIDE SEQUENCE</scope>
    <source>
        <strain evidence="4">ATCC 64411 / 73-15</strain>
    </source>
</reference>
<organism evidence="4 5">
    <name type="scientific">Magnaporthiopsis poae (strain ATCC 64411 / 73-15)</name>
    <name type="common">Kentucky bluegrass fungus</name>
    <name type="synonym">Magnaporthe poae</name>
    <dbReference type="NCBI Taxonomy" id="644358"/>
    <lineage>
        <taxon>Eukaryota</taxon>
        <taxon>Fungi</taxon>
        <taxon>Dikarya</taxon>
        <taxon>Ascomycota</taxon>
        <taxon>Pezizomycotina</taxon>
        <taxon>Sordariomycetes</taxon>
        <taxon>Sordariomycetidae</taxon>
        <taxon>Magnaporthales</taxon>
        <taxon>Magnaporthaceae</taxon>
        <taxon>Magnaporthiopsis</taxon>
    </lineage>
</organism>
<gene>
    <name evidence="3" type="ORF">MAPG_04571</name>
</gene>
<feature type="compositionally biased region" description="Basic residues" evidence="2">
    <location>
        <begin position="50"/>
        <end position="74"/>
    </location>
</feature>
<feature type="compositionally biased region" description="Low complexity" evidence="2">
    <location>
        <begin position="39"/>
        <end position="49"/>
    </location>
</feature>
<feature type="compositionally biased region" description="Polar residues" evidence="2">
    <location>
        <begin position="1"/>
        <end position="17"/>
    </location>
</feature>
<name>A0A0C4DX33_MAGP6</name>
<keyword evidence="1" id="KW-0175">Coiled coil</keyword>
<keyword evidence="5" id="KW-1185">Reference proteome</keyword>
<dbReference type="EMBL" id="ADBL01001073">
    <property type="status" value="NOT_ANNOTATED_CDS"/>
    <property type="molecule type" value="Genomic_DNA"/>
</dbReference>
<sequence length="197" mass="21820">MAATPDTPSSKTAQTGAFGNVTPPATPLSQTTMTKRKSSAQSVTSSTAASKRRGHGASGRAAKRQRLKSNRVRRSCSDSHEKNHKKLASPPANKPQGCTEQGDKPAQQPLSMVARELATDELEDQAPEEAQEYGVVQLLFRQIRGLRTQIRLLERKARDDQREMDRLRDQRNTVMAIASGQLETIDDLRRELWASKD</sequence>
<feature type="region of interest" description="Disordered" evidence="2">
    <location>
        <begin position="1"/>
        <end position="128"/>
    </location>
</feature>
<evidence type="ECO:0000313" key="4">
    <source>
        <dbReference type="EnsemblFungi" id="MAPG_04571T0"/>
    </source>
</evidence>
<dbReference type="Proteomes" id="UP000011715">
    <property type="component" value="Unassembled WGS sequence"/>
</dbReference>
<protein>
    <submittedName>
        <fullName evidence="3 4">Uncharacterized protein</fullName>
    </submittedName>
</protein>
<dbReference type="EMBL" id="GL876968">
    <property type="protein sequence ID" value="KLU85548.1"/>
    <property type="molecule type" value="Genomic_DNA"/>
</dbReference>
<evidence type="ECO:0000256" key="1">
    <source>
        <dbReference type="SAM" id="Coils"/>
    </source>
</evidence>
<accession>A0A0C4DX33</accession>
<dbReference type="VEuPathDB" id="FungiDB:MAPG_04571"/>
<evidence type="ECO:0000313" key="5">
    <source>
        <dbReference type="Proteomes" id="UP000011715"/>
    </source>
</evidence>
<reference evidence="4" key="5">
    <citation type="submission" date="2015-06" db="UniProtKB">
        <authorList>
            <consortium name="EnsemblFungi"/>
        </authorList>
    </citation>
    <scope>IDENTIFICATION</scope>
    <source>
        <strain evidence="4">ATCC 64411</strain>
    </source>
</reference>
<feature type="coiled-coil region" evidence="1">
    <location>
        <begin position="136"/>
        <end position="170"/>
    </location>
</feature>
<dbReference type="AlphaFoldDB" id="A0A0C4DX33"/>